<gene>
    <name evidence="11" type="ORF">CBR_g4874</name>
</gene>
<name>A0A388KJ44_CHABU</name>
<evidence type="ECO:0000256" key="3">
    <source>
        <dbReference type="ARBA" id="ARBA00022801"/>
    </source>
</evidence>
<dbReference type="InterPro" id="IPR001478">
    <property type="entry name" value="PDZ"/>
</dbReference>
<dbReference type="EC" id="3.4.21.102" evidence="9"/>
<dbReference type="SMART" id="SM00228">
    <property type="entry name" value="PDZ"/>
    <property type="match status" value="1"/>
</dbReference>
<keyword evidence="5" id="KW-0793">Thylakoid</keyword>
<dbReference type="Proteomes" id="UP000265515">
    <property type="component" value="Unassembled WGS sequence"/>
</dbReference>
<dbReference type="Gene3D" id="2.30.42.10">
    <property type="match status" value="1"/>
</dbReference>
<comment type="subcellular location">
    <subcellularLocation>
        <location evidence="8">Thylakoid</location>
    </subcellularLocation>
</comment>
<dbReference type="NCBIfam" id="TIGR00225">
    <property type="entry name" value="prc"/>
    <property type="match status" value="1"/>
</dbReference>
<dbReference type="Pfam" id="PF17820">
    <property type="entry name" value="PDZ_6"/>
    <property type="match status" value="1"/>
</dbReference>
<proteinExistence type="inferred from homology"/>
<evidence type="ECO:0000256" key="6">
    <source>
        <dbReference type="ARBA" id="ARBA00051784"/>
    </source>
</evidence>
<evidence type="ECO:0000259" key="10">
    <source>
        <dbReference type="PROSITE" id="PS50106"/>
    </source>
</evidence>
<dbReference type="InterPro" id="IPR004447">
    <property type="entry name" value="Peptidase_S41A"/>
</dbReference>
<evidence type="ECO:0000313" key="11">
    <source>
        <dbReference type="EMBL" id="GBG70046.1"/>
    </source>
</evidence>
<dbReference type="GO" id="GO:0006508">
    <property type="term" value="P:proteolysis"/>
    <property type="evidence" value="ECO:0007669"/>
    <property type="project" value="UniProtKB-KW"/>
</dbReference>
<dbReference type="InterPro" id="IPR036034">
    <property type="entry name" value="PDZ_sf"/>
</dbReference>
<dbReference type="PANTHER" id="PTHR32060">
    <property type="entry name" value="TAIL-SPECIFIC PROTEASE"/>
    <property type="match status" value="1"/>
</dbReference>
<dbReference type="FunFam" id="3.90.226.10:FF:000043">
    <property type="entry name" value="carboxyl-terminal-processing peptidase 2, chloroplastic"/>
    <property type="match status" value="1"/>
</dbReference>
<evidence type="ECO:0000256" key="5">
    <source>
        <dbReference type="ARBA" id="ARBA00023078"/>
    </source>
</evidence>
<dbReference type="OrthoDB" id="43580at2759"/>
<comment type="catalytic activity">
    <reaction evidence="6">
        <text>The enzyme shows specific recognition of a C-terminal tripeptide, Xaa-Yaa-Zaa, in which Xaa is preferably Ala or Leu, Yaa is preferably Ala or Tyr, and Zaa is preferably Ala, but then cleaves at a variable distance from the C-terminus. A typical cleavage is -Ala-Ala-|-Arg-Ala-Ala-Lys-Glu-Asn-Tyr-Ala-Leu-Ala-Ala.</text>
        <dbReference type="EC" id="3.4.21.102"/>
    </reaction>
</comment>
<dbReference type="InterPro" id="IPR029045">
    <property type="entry name" value="ClpP/crotonase-like_dom_sf"/>
</dbReference>
<dbReference type="Pfam" id="PF03572">
    <property type="entry name" value="Peptidase_S41"/>
    <property type="match status" value="1"/>
</dbReference>
<evidence type="ECO:0000256" key="7">
    <source>
        <dbReference type="ARBA" id="ARBA00060065"/>
    </source>
</evidence>
<dbReference type="CDD" id="cd07560">
    <property type="entry name" value="Peptidase_S41_CPP"/>
    <property type="match status" value="1"/>
</dbReference>
<evidence type="ECO:0000256" key="8">
    <source>
        <dbReference type="ARBA" id="ARBA00060385"/>
    </source>
</evidence>
<dbReference type="FunFam" id="3.30.750.44:FF:000002">
    <property type="entry name" value="carboxyl-terminal-processing peptidase 2, chloroplastic"/>
    <property type="match status" value="1"/>
</dbReference>
<evidence type="ECO:0000256" key="4">
    <source>
        <dbReference type="ARBA" id="ARBA00022825"/>
    </source>
</evidence>
<reference evidence="11 12" key="1">
    <citation type="journal article" date="2018" name="Cell">
        <title>The Chara Genome: Secondary Complexity and Implications for Plant Terrestrialization.</title>
        <authorList>
            <person name="Nishiyama T."/>
            <person name="Sakayama H."/>
            <person name="Vries J.D."/>
            <person name="Buschmann H."/>
            <person name="Saint-Marcoux D."/>
            <person name="Ullrich K.K."/>
            <person name="Haas F.B."/>
            <person name="Vanderstraeten L."/>
            <person name="Becker D."/>
            <person name="Lang D."/>
            <person name="Vosolsobe S."/>
            <person name="Rombauts S."/>
            <person name="Wilhelmsson P.K.I."/>
            <person name="Janitza P."/>
            <person name="Kern R."/>
            <person name="Heyl A."/>
            <person name="Rumpler F."/>
            <person name="Villalobos L.I.A.C."/>
            <person name="Clay J.M."/>
            <person name="Skokan R."/>
            <person name="Toyoda A."/>
            <person name="Suzuki Y."/>
            <person name="Kagoshima H."/>
            <person name="Schijlen E."/>
            <person name="Tajeshwar N."/>
            <person name="Catarino B."/>
            <person name="Hetherington A.J."/>
            <person name="Saltykova A."/>
            <person name="Bonnot C."/>
            <person name="Breuninger H."/>
            <person name="Symeonidi A."/>
            <person name="Radhakrishnan G.V."/>
            <person name="Van Nieuwerburgh F."/>
            <person name="Deforce D."/>
            <person name="Chang C."/>
            <person name="Karol K.G."/>
            <person name="Hedrich R."/>
            <person name="Ulvskov P."/>
            <person name="Glockner G."/>
            <person name="Delwiche C.F."/>
            <person name="Petrasek J."/>
            <person name="Van de Peer Y."/>
            <person name="Friml J."/>
            <person name="Beilby M."/>
            <person name="Dolan L."/>
            <person name="Kohara Y."/>
            <person name="Sugano S."/>
            <person name="Fujiyama A."/>
            <person name="Delaux P.-M."/>
            <person name="Quint M."/>
            <person name="TheiBen G."/>
            <person name="Hagemann M."/>
            <person name="Harholt J."/>
            <person name="Dunand C."/>
            <person name="Zachgo S."/>
            <person name="Langdale J."/>
            <person name="Maumus F."/>
            <person name="Straeten D.V.D."/>
            <person name="Gould S.B."/>
            <person name="Rensing S.A."/>
        </authorList>
    </citation>
    <scope>NUCLEOTIDE SEQUENCE [LARGE SCALE GENOMIC DNA]</scope>
    <source>
        <strain evidence="11 12">S276</strain>
    </source>
</reference>
<comment type="similarity">
    <text evidence="1">Belongs to the peptidase S41A family.</text>
</comment>
<keyword evidence="4" id="KW-0720">Serine protease</keyword>
<dbReference type="Gene3D" id="3.90.226.10">
    <property type="entry name" value="2-enoyl-CoA Hydratase, Chain A, domain 1"/>
    <property type="match status" value="1"/>
</dbReference>
<dbReference type="STRING" id="69332.A0A388KJ44"/>
<dbReference type="CDD" id="cd06782">
    <property type="entry name" value="cpPDZ_CPP-like"/>
    <property type="match status" value="1"/>
</dbReference>
<evidence type="ECO:0000313" key="12">
    <source>
        <dbReference type="Proteomes" id="UP000265515"/>
    </source>
</evidence>
<comment type="caution">
    <text evidence="11">The sequence shown here is derived from an EMBL/GenBank/DDBJ whole genome shotgun (WGS) entry which is preliminary data.</text>
</comment>
<dbReference type="InterPro" id="IPR005151">
    <property type="entry name" value="Tail-specific_protease"/>
</dbReference>
<dbReference type="AlphaFoldDB" id="A0A388KJ44"/>
<evidence type="ECO:0000256" key="2">
    <source>
        <dbReference type="ARBA" id="ARBA00022670"/>
    </source>
</evidence>
<dbReference type="GO" id="GO:0009579">
    <property type="term" value="C:thylakoid"/>
    <property type="evidence" value="ECO:0007669"/>
    <property type="project" value="UniProtKB-SubCell"/>
</dbReference>
<accession>A0A388KJ44</accession>
<dbReference type="Gramene" id="GBG70046">
    <property type="protein sequence ID" value="GBG70046"/>
    <property type="gene ID" value="CBR_g4874"/>
</dbReference>
<evidence type="ECO:0000256" key="1">
    <source>
        <dbReference type="ARBA" id="ARBA00009179"/>
    </source>
</evidence>
<dbReference type="SUPFAM" id="SSF52096">
    <property type="entry name" value="ClpP/crotonase"/>
    <property type="match status" value="1"/>
</dbReference>
<keyword evidence="3" id="KW-0378">Hydrolase</keyword>
<sequence length="731" mass="80323">MKVLSMACTRDGLPWSAVCCLPDRGRAGHFCLFGQAGSNHFVEPAQAAAVSTISSAVVGASGGGGGRGSRRGCLPIHSFNPQSANASHNRTLVLYCYHPEKQQQRMRRHISARTAAGIGHSIVDSQQSLLRSHQPFACNRACLCGFFAFCKSEFKSGDQGQRRMRQEGGLFSTWNCRRRRRSSIWKVTFGTWGREGVQVREQEKLVMTDDAQPLAVRTVTEEHESYSKECTLSRDRGLQVKWQRVRLPTYVQHLGQHVAGKACLLQLLTWQSRSDGWYHHCGSYFELVKMWLSDKVGKRRRTSTEEEVSGRRRRLVGLLGSTAVVTMLLVIGRATVLPPLPSVALTEENLVFLEAWRTLDRAFIDKSFNGQSWFRYRENVLKSVPMNSREQTYNAIRQMAGSLNDPFTRFLEPEKFRSLRTGTNGSLTGVGLEIAADDHDPSKLVVVAPVAGGPAERAGIQAGDAILEIGGEPISAMSLYDAALRLQGPEGSTVSLVVQRPAEDRPPSTINLTRQRVMLNPVSWKLCVTADGSHRIGYIRFSSFNSNSSVAMREAIKRLKEGGATSFILDIRNNNGGLFPSGIEIAKMWLDRGVIVYIVDNKGVRDIFEAEGSDSLAPTEPLAVLVNKGTASASEILAGALKDNGRAVILGEPTFGKGKIQSVFELSDGSGMAVTVARYETPAHIDIDKVGIEPDKPLPSSLPDDPDGFCKCITDPHYQCGISPQTLFSRR</sequence>
<keyword evidence="2" id="KW-0645">Protease</keyword>
<dbReference type="Gene3D" id="3.30.750.44">
    <property type="match status" value="1"/>
</dbReference>
<dbReference type="InterPro" id="IPR041489">
    <property type="entry name" value="PDZ_6"/>
</dbReference>
<dbReference type="PANTHER" id="PTHR32060:SF7">
    <property type="entry name" value="CARBOXYL-TERMINAL-PROCESSING PEPTIDASE 2, CHLOROPLASTIC"/>
    <property type="match status" value="1"/>
</dbReference>
<dbReference type="SUPFAM" id="SSF50156">
    <property type="entry name" value="PDZ domain-like"/>
    <property type="match status" value="1"/>
</dbReference>
<dbReference type="FunFam" id="2.30.42.10:FF:000063">
    <property type="entry name" value="Peptidase, S41 family"/>
    <property type="match status" value="1"/>
</dbReference>
<dbReference type="SMART" id="SM00245">
    <property type="entry name" value="TSPc"/>
    <property type="match status" value="1"/>
</dbReference>
<keyword evidence="12" id="KW-1185">Reference proteome</keyword>
<comment type="function">
    <text evidence="7">Protease involved in the C-terminal processing of the chloroplastic D1 protein of photosystem II. This proteolytic processing is necessary to allow the light-driven assembly of the tetranuclear manganese cluster, which is responsible for photosynthetic water oxidation.</text>
</comment>
<feature type="domain" description="PDZ" evidence="10">
    <location>
        <begin position="416"/>
        <end position="501"/>
    </location>
</feature>
<protein>
    <recommendedName>
        <fullName evidence="9">C-terminal processing peptidase</fullName>
        <ecNumber evidence="9">3.4.21.102</ecNumber>
    </recommendedName>
</protein>
<dbReference type="GO" id="GO:0004252">
    <property type="term" value="F:serine-type endopeptidase activity"/>
    <property type="evidence" value="ECO:0007669"/>
    <property type="project" value="UniProtKB-EC"/>
</dbReference>
<organism evidence="11 12">
    <name type="scientific">Chara braunii</name>
    <name type="common">Braun's stonewort</name>
    <dbReference type="NCBI Taxonomy" id="69332"/>
    <lineage>
        <taxon>Eukaryota</taxon>
        <taxon>Viridiplantae</taxon>
        <taxon>Streptophyta</taxon>
        <taxon>Charophyceae</taxon>
        <taxon>Charales</taxon>
        <taxon>Characeae</taxon>
        <taxon>Chara</taxon>
    </lineage>
</organism>
<evidence type="ECO:0000256" key="9">
    <source>
        <dbReference type="ARBA" id="ARBA00066637"/>
    </source>
</evidence>
<dbReference type="PROSITE" id="PS50106">
    <property type="entry name" value="PDZ"/>
    <property type="match status" value="1"/>
</dbReference>
<dbReference type="EMBL" id="BFEA01000124">
    <property type="protein sequence ID" value="GBG70046.1"/>
    <property type="molecule type" value="Genomic_DNA"/>
</dbReference>